<reference evidence="4 5" key="1">
    <citation type="submission" date="2020-10" db="EMBL/GenBank/DDBJ databases">
        <title>Trueperella pecoris sp. nov. isolated from bovine and porcine specimens.</title>
        <authorList>
            <person name="Schoenecker L."/>
            <person name="Schnydrig P."/>
            <person name="Brodard I."/>
            <person name="Thomann A."/>
            <person name="Hemphill A."/>
            <person name="Rodriguez-Campos S."/>
            <person name="Perreten V."/>
            <person name="Jores J."/>
            <person name="Kittl S."/>
        </authorList>
    </citation>
    <scope>NUCLEOTIDE SEQUENCE [LARGE SCALE GENOMIC DNA]</scope>
    <source>
        <strain evidence="4 5">19OD0592</strain>
    </source>
</reference>
<evidence type="ECO:0000313" key="5">
    <source>
        <dbReference type="Proteomes" id="UP000594961"/>
    </source>
</evidence>
<sequence>MTALRMEAVKAQPSRLRAVTGQARVASYGAPVRPDRPSSTQVRHLHAVATPASADSVSVEWNVASPADADRHSVRRAAPRPQSRPQPRSRVRVRPQLHSAVLATLFVAGMLAAMALGMLLYTALGFGMEAGSAITVMSGESLWSIADAMGADVPTSQIVNDIVALNSLDGAHIEAGSTLLLPAY</sequence>
<dbReference type="Pfam" id="PF01476">
    <property type="entry name" value="LysM"/>
    <property type="match status" value="1"/>
</dbReference>
<dbReference type="CDD" id="cd00118">
    <property type="entry name" value="LysM"/>
    <property type="match status" value="1"/>
</dbReference>
<dbReference type="EMBL" id="CP063212">
    <property type="protein sequence ID" value="QOR48420.1"/>
    <property type="molecule type" value="Genomic_DNA"/>
</dbReference>
<accession>A0A7M1R299</accession>
<dbReference type="RefSeq" id="WP_197554899.1">
    <property type="nucleotide sequence ID" value="NZ_CP063212.1"/>
</dbReference>
<keyword evidence="2" id="KW-1133">Transmembrane helix</keyword>
<organism evidence="4 5">
    <name type="scientific">Trueperella pecoris</name>
    <dbReference type="NCBI Taxonomy" id="2733571"/>
    <lineage>
        <taxon>Bacteria</taxon>
        <taxon>Bacillati</taxon>
        <taxon>Actinomycetota</taxon>
        <taxon>Actinomycetes</taxon>
        <taxon>Actinomycetales</taxon>
        <taxon>Actinomycetaceae</taxon>
        <taxon>Trueperella</taxon>
    </lineage>
</organism>
<feature type="transmembrane region" description="Helical" evidence="2">
    <location>
        <begin position="97"/>
        <end position="121"/>
    </location>
</feature>
<gene>
    <name evidence="4" type="ORF">INS90_03895</name>
</gene>
<evidence type="ECO:0000256" key="2">
    <source>
        <dbReference type="SAM" id="Phobius"/>
    </source>
</evidence>
<evidence type="ECO:0000313" key="4">
    <source>
        <dbReference type="EMBL" id="QOR48420.1"/>
    </source>
</evidence>
<dbReference type="InterPro" id="IPR018392">
    <property type="entry name" value="LysM"/>
</dbReference>
<feature type="domain" description="LysM" evidence="3">
    <location>
        <begin position="132"/>
        <end position="181"/>
    </location>
</feature>
<feature type="region of interest" description="Disordered" evidence="1">
    <location>
        <begin position="68"/>
        <end position="92"/>
    </location>
</feature>
<dbReference type="AlphaFoldDB" id="A0A7M1R299"/>
<evidence type="ECO:0000259" key="3">
    <source>
        <dbReference type="PROSITE" id="PS51782"/>
    </source>
</evidence>
<evidence type="ECO:0000256" key="1">
    <source>
        <dbReference type="SAM" id="MobiDB-lite"/>
    </source>
</evidence>
<dbReference type="Proteomes" id="UP000594961">
    <property type="component" value="Chromosome"/>
</dbReference>
<protein>
    <submittedName>
        <fullName evidence="4">LysM peptidoglycan-binding domain-containing protein</fullName>
    </submittedName>
</protein>
<keyword evidence="2" id="KW-0812">Transmembrane</keyword>
<dbReference type="SMART" id="SM00257">
    <property type="entry name" value="LysM"/>
    <property type="match status" value="1"/>
</dbReference>
<dbReference type="PROSITE" id="PS51782">
    <property type="entry name" value="LYSM"/>
    <property type="match status" value="1"/>
</dbReference>
<keyword evidence="2" id="KW-0472">Membrane</keyword>
<dbReference type="Gene3D" id="3.10.350.10">
    <property type="entry name" value="LysM domain"/>
    <property type="match status" value="1"/>
</dbReference>
<dbReference type="InterPro" id="IPR036779">
    <property type="entry name" value="LysM_dom_sf"/>
</dbReference>
<proteinExistence type="predicted"/>
<name>A0A7M1R299_9ACTO</name>